<dbReference type="PANTHER" id="PTHR11802">
    <property type="entry name" value="SERINE PROTEASE FAMILY S10 SERINE CARBOXYPEPTIDASE"/>
    <property type="match status" value="1"/>
</dbReference>
<sequence>MEVSIEEHVALEVLGIRIKGSVVTPDVIKKNPSIKFDKHPEQPEGISLLQHVKNLLSRCLAGNKLSQGAPADSDVVDEDLFLTPLIKAGKLKEAREKSEDHMDRFRVQSSIKYDLKSHSGYLTVDEANNANVFFWFFPAQESPQTASVILWANEASGYSCMRAVFLENGPFFLDEKLRLHERNHSWAKTHSMLYIDVPVGAGFSFTDKEEGYAKNKEDEAQELYEALKQFYTIFPEYHKRDLFIAGELLAVQHVPQMVEKIEAENEKNPEFQLNLKGIIFGSPIFDVAKQTSFGQYFYDMNLIEEDQLKTFQMEEDKMHGLIREKKYPEAEKIATSLVVYPRSLYETFTGLTSPYNILQSEEPRELERFSKFIDSRAMHKYLHVGLHNFTLVNFKVHDKFSHETMSYDGKMLENLLNKGKYRILIYSAQFDAVSIHTGVTKAVEELNWNGQEEFLDADRKVWKVGKDVAGYVKKAGVLTYVMVRNSGRYIMMDNPEWGHDLIEIFTSGKDF</sequence>
<proteinExistence type="predicted"/>
<evidence type="ECO:0000256" key="4">
    <source>
        <dbReference type="ARBA" id="ARBA00022801"/>
    </source>
</evidence>
<dbReference type="AlphaFoldDB" id="A0A8J2NN94"/>
<keyword evidence="2" id="KW-0645">Protease</keyword>
<dbReference type="EMBL" id="CAJVCH010034569">
    <property type="protein sequence ID" value="CAG7715370.1"/>
    <property type="molecule type" value="Genomic_DNA"/>
</dbReference>
<evidence type="ECO:0000256" key="5">
    <source>
        <dbReference type="ARBA" id="ARBA00023180"/>
    </source>
</evidence>
<keyword evidence="4" id="KW-0378">Hydrolase</keyword>
<dbReference type="GO" id="GO:0004185">
    <property type="term" value="F:serine-type carboxypeptidase activity"/>
    <property type="evidence" value="ECO:0007669"/>
    <property type="project" value="InterPro"/>
</dbReference>
<dbReference type="GO" id="GO:0006508">
    <property type="term" value="P:proteolysis"/>
    <property type="evidence" value="ECO:0007669"/>
    <property type="project" value="UniProtKB-KW"/>
</dbReference>
<keyword evidence="1" id="KW-0121">Carboxypeptidase</keyword>
<evidence type="ECO:0000313" key="7">
    <source>
        <dbReference type="Proteomes" id="UP000708208"/>
    </source>
</evidence>
<organism evidence="6 7">
    <name type="scientific">Allacma fusca</name>
    <dbReference type="NCBI Taxonomy" id="39272"/>
    <lineage>
        <taxon>Eukaryota</taxon>
        <taxon>Metazoa</taxon>
        <taxon>Ecdysozoa</taxon>
        <taxon>Arthropoda</taxon>
        <taxon>Hexapoda</taxon>
        <taxon>Collembola</taxon>
        <taxon>Symphypleona</taxon>
        <taxon>Sminthuridae</taxon>
        <taxon>Allacma</taxon>
    </lineage>
</organism>
<dbReference type="Proteomes" id="UP000708208">
    <property type="component" value="Unassembled WGS sequence"/>
</dbReference>
<dbReference type="Pfam" id="PF00450">
    <property type="entry name" value="Peptidase_S10"/>
    <property type="match status" value="1"/>
</dbReference>
<accession>A0A8J2NN94</accession>
<reference evidence="6" key="1">
    <citation type="submission" date="2021-06" db="EMBL/GenBank/DDBJ databases">
        <authorList>
            <person name="Hodson N. C."/>
            <person name="Mongue J. A."/>
            <person name="Jaron S. K."/>
        </authorList>
    </citation>
    <scope>NUCLEOTIDE SEQUENCE</scope>
</reference>
<evidence type="ECO:0000256" key="3">
    <source>
        <dbReference type="ARBA" id="ARBA00022729"/>
    </source>
</evidence>
<dbReference type="OrthoDB" id="443318at2759"/>
<name>A0A8J2NN94_9HEXA</name>
<keyword evidence="3" id="KW-0732">Signal</keyword>
<gene>
    <name evidence="6" type="ORF">AFUS01_LOCUS5417</name>
</gene>
<dbReference type="PANTHER" id="PTHR11802:SF472">
    <property type="entry name" value="SERINE CARBOXYPEPTIDASE CPVL-RELATED"/>
    <property type="match status" value="1"/>
</dbReference>
<evidence type="ECO:0000256" key="2">
    <source>
        <dbReference type="ARBA" id="ARBA00022670"/>
    </source>
</evidence>
<protein>
    <submittedName>
        <fullName evidence="6">Uncharacterized protein</fullName>
    </submittedName>
</protein>
<keyword evidence="5" id="KW-0325">Glycoprotein</keyword>
<dbReference type="InterPro" id="IPR001563">
    <property type="entry name" value="Peptidase_S10"/>
</dbReference>
<comment type="caution">
    <text evidence="6">The sequence shown here is derived from an EMBL/GenBank/DDBJ whole genome shotgun (WGS) entry which is preliminary data.</text>
</comment>
<evidence type="ECO:0000313" key="6">
    <source>
        <dbReference type="EMBL" id="CAG7715370.1"/>
    </source>
</evidence>
<keyword evidence="7" id="KW-1185">Reference proteome</keyword>
<evidence type="ECO:0000256" key="1">
    <source>
        <dbReference type="ARBA" id="ARBA00022645"/>
    </source>
</evidence>